<dbReference type="InterPro" id="IPR011050">
    <property type="entry name" value="Pectin_lyase_fold/virulence"/>
</dbReference>
<protein>
    <submittedName>
        <fullName evidence="4">Autotransporter outer membrane beta-barrel domain-containing protein</fullName>
    </submittedName>
</protein>
<accession>A0ABY9M207</accession>
<evidence type="ECO:0000313" key="4">
    <source>
        <dbReference type="EMBL" id="WMD20233.1"/>
    </source>
</evidence>
<gene>
    <name evidence="4" type="ORF">RAS12_27105</name>
</gene>
<evidence type="ECO:0000259" key="3">
    <source>
        <dbReference type="PROSITE" id="PS51208"/>
    </source>
</evidence>
<dbReference type="Pfam" id="PF18883">
    <property type="entry name" value="AC_1"/>
    <property type="match status" value="1"/>
</dbReference>
<feature type="domain" description="Autotransporter" evidence="3">
    <location>
        <begin position="828"/>
        <end position="1116"/>
    </location>
</feature>
<dbReference type="InterPro" id="IPR006315">
    <property type="entry name" value="OM_autotransptr_brl_dom"/>
</dbReference>
<evidence type="ECO:0000313" key="5">
    <source>
        <dbReference type="Proteomes" id="UP001234798"/>
    </source>
</evidence>
<dbReference type="Gene3D" id="2.40.128.130">
    <property type="entry name" value="Autotransporter beta-domain"/>
    <property type="match status" value="1"/>
</dbReference>
<evidence type="ECO:0000256" key="2">
    <source>
        <dbReference type="SAM" id="SignalP"/>
    </source>
</evidence>
<feature type="region of interest" description="Disordered" evidence="1">
    <location>
        <begin position="748"/>
        <end position="775"/>
    </location>
</feature>
<dbReference type="RefSeq" id="WP_306943267.1">
    <property type="nucleotide sequence ID" value="NZ_CP132976.1"/>
</dbReference>
<dbReference type="EMBL" id="CP132976">
    <property type="protein sequence ID" value="WMD20233.1"/>
    <property type="molecule type" value="Genomic_DNA"/>
</dbReference>
<sequence>MKFHLTPLMAALLAASVPVFPAISMAAEIGQVTVSDSTGLTQRTLDPGSSITFDASGSALSVSVAGNSVTADNLSIKAGGPNSAATKGVSATTGGVVNLSNSSVNTLGVGQQAHGLYAENAGSVITATNTAISTLGQYSHGAYALGGGKIKLEGGSVSVVSNTATGLLADGVNSLITAKSLDISTNATGVISYAANAVNGGRIELQDVNTTGGQLQVQGLTSTLVLTDTNVNSGSANGINVDSGTLTMQGGSVSAVTSAVMVRALSGVKAGTANIKDATLTSTADFGYGINLNMDGSSATVENVAINALGASAVGVWMPLPNAAFDARNFSIVSGSVGIDNRAGRVTLNDGSITTAGANAFGLYASTTGAVPSTIATNIKIKTAGAGAVGAMSRGAGANISLTDSTVETGGVGASGLYTSGSTASMIATGTTITTSGQNSAGVEQNNLASLQLDNSKILTQGKDAHGLWSYILGSGAFTNVSRVTNGSVIETTDGIGLVATGSNHNIVLENSRVLARTGGVVDDGIAIQTDVLTTSTATYQTGQVNVDATGSTLTGSVLANSGVLDMTLNGGSTLTGAVVSLGGRVNSLSLDNSSVWNVRGNSNLGTLNNAGTVSFVSPNANAGFKTLTVNNYVGGGTLVMNTQLGDDASPTDKLVIDGGTTSGVTSMRVINSGGVGAQTDQGIRLVETINGGTTTTDAFHLDTGSTGFRASSGTVAIKGYDYSLVRGGNQGVAADWYLTSVFDPTYVDPETETEKPYTQNPPQNDPVYPGGPFTPPDLVLPPDAPVVKNVSPESGAYVGNQLAASRMFMHGLHDRVIARAPLAGDNTASLPFGGWARVEGSHDGKLRMSEGKVSVDTDRSIIHLGGDVLYGLLPNEGLAVAGVMAGYGDARVTSTSRLMVPGTNQSVDAKARGKVSGYSVGLYATVYGNVATGLGPYADSWLQYGRYSNQINSELGSARYHSNVWTASLEAGYAVQPFSSSSALGAVVLVPQAQVAYTHYDAARATLQGMEMTSDSPNAVSTRVGVRVYPQGKADAASLVRPFLETNWLHNSGNPSVNMGGNSLSAAPMRNAAELKLGAEGRIGKSLYLSGQVSGQMGSGDQRGYGGMLNINYRW</sequence>
<feature type="chain" id="PRO_5045741202" evidence="2">
    <location>
        <begin position="27"/>
        <end position="1116"/>
    </location>
</feature>
<keyword evidence="2" id="KW-0732">Signal</keyword>
<dbReference type="CDD" id="cd01344">
    <property type="entry name" value="PL2_Passenger_AT"/>
    <property type="match status" value="1"/>
</dbReference>
<name>A0ABY9M207_9BURK</name>
<keyword evidence="5" id="KW-1185">Reference proteome</keyword>
<organism evidence="4 5">
    <name type="scientific">Achromobacter seleniivolatilans</name>
    <dbReference type="NCBI Taxonomy" id="3047478"/>
    <lineage>
        <taxon>Bacteria</taxon>
        <taxon>Pseudomonadati</taxon>
        <taxon>Pseudomonadota</taxon>
        <taxon>Betaproteobacteria</taxon>
        <taxon>Burkholderiales</taxon>
        <taxon>Alcaligenaceae</taxon>
        <taxon>Achromobacter</taxon>
    </lineage>
</organism>
<dbReference type="InterPro" id="IPR043990">
    <property type="entry name" value="AC_1"/>
</dbReference>
<dbReference type="NCBIfam" id="TIGR01414">
    <property type="entry name" value="autotrans_barl"/>
    <property type="match status" value="1"/>
</dbReference>
<evidence type="ECO:0000256" key="1">
    <source>
        <dbReference type="SAM" id="MobiDB-lite"/>
    </source>
</evidence>
<dbReference type="InterPro" id="IPR012332">
    <property type="entry name" value="Autotransporter_pectin_lyase_C"/>
</dbReference>
<dbReference type="SUPFAM" id="SSF51126">
    <property type="entry name" value="Pectin lyase-like"/>
    <property type="match status" value="1"/>
</dbReference>
<dbReference type="InterPro" id="IPR036709">
    <property type="entry name" value="Autotransporte_beta_dom_sf"/>
</dbReference>
<dbReference type="PROSITE" id="PS51208">
    <property type="entry name" value="AUTOTRANSPORTER"/>
    <property type="match status" value="1"/>
</dbReference>
<dbReference type="SUPFAM" id="SSF103515">
    <property type="entry name" value="Autotransporter"/>
    <property type="match status" value="1"/>
</dbReference>
<dbReference type="Gene3D" id="2.160.20.20">
    <property type="match status" value="2"/>
</dbReference>
<dbReference type="SMART" id="SM00869">
    <property type="entry name" value="Autotransporter"/>
    <property type="match status" value="1"/>
</dbReference>
<dbReference type="Proteomes" id="UP001234798">
    <property type="component" value="Chromosome"/>
</dbReference>
<proteinExistence type="predicted"/>
<reference evidence="4 5" key="1">
    <citation type="submission" date="2023-08" db="EMBL/GenBank/DDBJ databases">
        <title>Achromobacter seleniivolatilans sp. nov., isolated from seleniferous soil.</title>
        <authorList>
            <person name="Zhang S."/>
            <person name="Li K."/>
            <person name="Peng J."/>
            <person name="Zhao Q."/>
            <person name="Wang H."/>
            <person name="Guo Y."/>
        </authorList>
    </citation>
    <scope>NUCLEOTIDE SEQUENCE [LARGE SCALE GENOMIC DNA]</scope>
    <source>
        <strain evidence="4 5">R39</strain>
    </source>
</reference>
<dbReference type="InterPro" id="IPR005546">
    <property type="entry name" value="Autotransporte_beta"/>
</dbReference>
<feature type="signal peptide" evidence="2">
    <location>
        <begin position="1"/>
        <end position="26"/>
    </location>
</feature>